<evidence type="ECO:0000256" key="1">
    <source>
        <dbReference type="ARBA" id="ARBA00006270"/>
    </source>
</evidence>
<evidence type="ECO:0000313" key="6">
    <source>
        <dbReference type="EMBL" id="RUS82444.1"/>
    </source>
</evidence>
<dbReference type="Pfam" id="PF00071">
    <property type="entry name" value="Ras"/>
    <property type="match status" value="2"/>
</dbReference>
<proteinExistence type="inferred from homology"/>
<dbReference type="EMBL" id="RQTK01000286">
    <property type="protein sequence ID" value="RUS82444.1"/>
    <property type="molecule type" value="Genomic_DNA"/>
</dbReference>
<evidence type="ECO:0000256" key="5">
    <source>
        <dbReference type="ARBA" id="ARBA00023289"/>
    </source>
</evidence>
<dbReference type="AlphaFoldDB" id="A0A3S0ZTI7"/>
<dbReference type="STRING" id="188477.A0A3S0ZTI7"/>
<evidence type="ECO:0000256" key="2">
    <source>
        <dbReference type="ARBA" id="ARBA00022741"/>
    </source>
</evidence>
<dbReference type="InterPro" id="IPR005225">
    <property type="entry name" value="Small_GTP-bd"/>
</dbReference>
<keyword evidence="2" id="KW-0547">Nucleotide-binding</keyword>
<dbReference type="SUPFAM" id="SSF52540">
    <property type="entry name" value="P-loop containing nucleoside triphosphate hydrolases"/>
    <property type="match status" value="1"/>
</dbReference>
<dbReference type="PRINTS" id="PR00449">
    <property type="entry name" value="RASTRNSFRMNG"/>
</dbReference>
<reference evidence="6 7" key="1">
    <citation type="submission" date="2019-01" db="EMBL/GenBank/DDBJ databases">
        <title>A draft genome assembly of the solar-powered sea slug Elysia chlorotica.</title>
        <authorList>
            <person name="Cai H."/>
            <person name="Li Q."/>
            <person name="Fang X."/>
            <person name="Li J."/>
            <person name="Curtis N.E."/>
            <person name="Altenburger A."/>
            <person name="Shibata T."/>
            <person name="Feng M."/>
            <person name="Maeda T."/>
            <person name="Schwartz J.A."/>
            <person name="Shigenobu S."/>
            <person name="Lundholm N."/>
            <person name="Nishiyama T."/>
            <person name="Yang H."/>
            <person name="Hasebe M."/>
            <person name="Li S."/>
            <person name="Pierce S.K."/>
            <person name="Wang J."/>
        </authorList>
    </citation>
    <scope>NUCLEOTIDE SEQUENCE [LARGE SCALE GENOMIC DNA]</scope>
    <source>
        <strain evidence="6">EC2010</strain>
        <tissue evidence="6">Whole organism of an adult</tissue>
    </source>
</reference>
<protein>
    <submittedName>
        <fullName evidence="6">Uncharacterized protein</fullName>
    </submittedName>
</protein>
<dbReference type="InterPro" id="IPR050305">
    <property type="entry name" value="Small_GTPase_Rab"/>
</dbReference>
<comment type="caution">
    <text evidence="6">The sequence shown here is derived from an EMBL/GenBank/DDBJ whole genome shotgun (WGS) entry which is preliminary data.</text>
</comment>
<name>A0A3S0ZTI7_ELYCH</name>
<gene>
    <name evidence="6" type="ORF">EGW08_009790</name>
</gene>
<dbReference type="PROSITE" id="PS51419">
    <property type="entry name" value="RAB"/>
    <property type="match status" value="1"/>
</dbReference>
<dbReference type="OrthoDB" id="265044at2759"/>
<comment type="similarity">
    <text evidence="1">Belongs to the small GTPase superfamily. Rab family.</text>
</comment>
<dbReference type="InterPro" id="IPR001806">
    <property type="entry name" value="Small_GTPase"/>
</dbReference>
<dbReference type="InterPro" id="IPR027417">
    <property type="entry name" value="P-loop_NTPase"/>
</dbReference>
<dbReference type="PANTHER" id="PTHR47980">
    <property type="entry name" value="LD44762P"/>
    <property type="match status" value="1"/>
</dbReference>
<dbReference type="SMART" id="SM00174">
    <property type="entry name" value="RHO"/>
    <property type="match status" value="1"/>
</dbReference>
<dbReference type="Proteomes" id="UP000271974">
    <property type="component" value="Unassembled WGS sequence"/>
</dbReference>
<dbReference type="SMART" id="SM00175">
    <property type="entry name" value="RAB"/>
    <property type="match status" value="1"/>
</dbReference>
<keyword evidence="4" id="KW-0449">Lipoprotein</keyword>
<evidence type="ECO:0000256" key="3">
    <source>
        <dbReference type="ARBA" id="ARBA00023134"/>
    </source>
</evidence>
<dbReference type="CDD" id="cd00154">
    <property type="entry name" value="Rab"/>
    <property type="match status" value="1"/>
</dbReference>
<dbReference type="NCBIfam" id="TIGR00231">
    <property type="entry name" value="small_GTP"/>
    <property type="match status" value="1"/>
</dbReference>
<dbReference type="GO" id="GO:0003924">
    <property type="term" value="F:GTPase activity"/>
    <property type="evidence" value="ECO:0007669"/>
    <property type="project" value="InterPro"/>
</dbReference>
<dbReference type="GO" id="GO:0005525">
    <property type="term" value="F:GTP binding"/>
    <property type="evidence" value="ECO:0007669"/>
    <property type="project" value="UniProtKB-KW"/>
</dbReference>
<dbReference type="Gene3D" id="3.40.50.300">
    <property type="entry name" value="P-loop containing nucleotide triphosphate hydrolases"/>
    <property type="match status" value="1"/>
</dbReference>
<organism evidence="6 7">
    <name type="scientific">Elysia chlorotica</name>
    <name type="common">Eastern emerald elysia</name>
    <name type="synonym">Sea slug</name>
    <dbReference type="NCBI Taxonomy" id="188477"/>
    <lineage>
        <taxon>Eukaryota</taxon>
        <taxon>Metazoa</taxon>
        <taxon>Spiralia</taxon>
        <taxon>Lophotrochozoa</taxon>
        <taxon>Mollusca</taxon>
        <taxon>Gastropoda</taxon>
        <taxon>Heterobranchia</taxon>
        <taxon>Euthyneura</taxon>
        <taxon>Panpulmonata</taxon>
        <taxon>Sacoglossa</taxon>
        <taxon>Placobranchoidea</taxon>
        <taxon>Plakobranchidae</taxon>
        <taxon>Elysia</taxon>
    </lineage>
</organism>
<dbReference type="SMART" id="SM00173">
    <property type="entry name" value="RAS"/>
    <property type="match status" value="1"/>
</dbReference>
<keyword evidence="5" id="KW-0636">Prenylation</keyword>
<keyword evidence="3" id="KW-0342">GTP-binding</keyword>
<sequence length="240" mass="27185">MLITTANNIPESKVQAFLQKYWSETGPACSNMLLLTDTKSHIPSPTWMPAKKLPEDCFDEQGRPPLISTVTVVGEATVGKTSIIQRFRTDKFTRAYTPTIGVERTQIVLDLPTEEMDQRILFRFLDTNDVILEPSMALTLKDKLDALHASLSRYVFVVYDITNHKSFEAAKDWVRLVKQMVGIDFQMFLVGNKADVKKHRAVHKTAGQVFALLNNMTFLETSAKTGYHIQTLFNLLVKCN</sequence>
<evidence type="ECO:0000313" key="7">
    <source>
        <dbReference type="Proteomes" id="UP000271974"/>
    </source>
</evidence>
<evidence type="ECO:0000256" key="4">
    <source>
        <dbReference type="ARBA" id="ARBA00023288"/>
    </source>
</evidence>
<accession>A0A3S0ZTI7</accession>
<keyword evidence="7" id="KW-1185">Reference proteome</keyword>